<feature type="transmembrane region" description="Helical" evidence="1">
    <location>
        <begin position="87"/>
        <end position="104"/>
    </location>
</feature>
<feature type="transmembrane region" description="Helical" evidence="1">
    <location>
        <begin position="147"/>
        <end position="170"/>
    </location>
</feature>
<keyword evidence="1" id="KW-0812">Transmembrane</keyword>
<feature type="transmembrane region" description="Helical" evidence="1">
    <location>
        <begin position="63"/>
        <end position="81"/>
    </location>
</feature>
<reference evidence="2 3" key="1">
    <citation type="submission" date="2011-07" db="EMBL/GenBank/DDBJ databases">
        <title>The complete genome of chromosome of Emticicia oligotrophica DSM 17448.</title>
        <authorList>
            <consortium name="US DOE Joint Genome Institute (JGI-PGF)"/>
            <person name="Lucas S."/>
            <person name="Han J."/>
            <person name="Lapidus A."/>
            <person name="Bruce D."/>
            <person name="Goodwin L."/>
            <person name="Pitluck S."/>
            <person name="Peters L."/>
            <person name="Kyrpides N."/>
            <person name="Mavromatis K."/>
            <person name="Ivanova N."/>
            <person name="Ovchinnikova G."/>
            <person name="Teshima H."/>
            <person name="Detter J.C."/>
            <person name="Tapia R."/>
            <person name="Han C."/>
            <person name="Land M."/>
            <person name="Hauser L."/>
            <person name="Markowitz V."/>
            <person name="Cheng J.-F."/>
            <person name="Hugenholtz P."/>
            <person name="Woyke T."/>
            <person name="Wu D."/>
            <person name="Tindall B."/>
            <person name="Pomrenke H."/>
            <person name="Brambilla E."/>
            <person name="Klenk H.-P."/>
            <person name="Eisen J.A."/>
        </authorList>
    </citation>
    <scope>NUCLEOTIDE SEQUENCE [LARGE SCALE GENOMIC DNA]</scope>
    <source>
        <strain evidence="2 3">DSM 17448</strain>
    </source>
</reference>
<dbReference type="RefSeq" id="WP_015027559.1">
    <property type="nucleotide sequence ID" value="NC_018748.1"/>
</dbReference>
<proteinExistence type="predicted"/>
<keyword evidence="1" id="KW-0472">Membrane</keyword>
<evidence type="ECO:0000256" key="1">
    <source>
        <dbReference type="SAM" id="Phobius"/>
    </source>
</evidence>
<evidence type="ECO:0000313" key="2">
    <source>
        <dbReference type="EMBL" id="AFK01856.1"/>
    </source>
</evidence>
<keyword evidence="1" id="KW-1133">Transmembrane helix</keyword>
<evidence type="ECO:0000313" key="3">
    <source>
        <dbReference type="Proteomes" id="UP000002875"/>
    </source>
</evidence>
<feature type="transmembrane region" description="Helical" evidence="1">
    <location>
        <begin position="204"/>
        <end position="225"/>
    </location>
</feature>
<dbReference type="Proteomes" id="UP000002875">
    <property type="component" value="Chromosome"/>
</dbReference>
<dbReference type="EMBL" id="CP002961">
    <property type="protein sequence ID" value="AFK01856.1"/>
    <property type="molecule type" value="Genomic_DNA"/>
</dbReference>
<name>A0ABM5MXI0_EMTOG</name>
<feature type="transmembrane region" description="Helical" evidence="1">
    <location>
        <begin position="177"/>
        <end position="198"/>
    </location>
</feature>
<gene>
    <name evidence="2" type="ordered locus">Emtol_0703</name>
</gene>
<accession>A0ABM5MXI0</accession>
<keyword evidence="3" id="KW-1185">Reference proteome</keyword>
<organism evidence="2 3">
    <name type="scientific">Emticicia oligotrophica (strain DSM 17448 / CIP 109782 / MTCC 6937 / GPTSA100-15)</name>
    <dbReference type="NCBI Taxonomy" id="929562"/>
    <lineage>
        <taxon>Bacteria</taxon>
        <taxon>Pseudomonadati</taxon>
        <taxon>Bacteroidota</taxon>
        <taxon>Cytophagia</taxon>
        <taxon>Cytophagales</taxon>
        <taxon>Leadbetterellaceae</taxon>
        <taxon>Emticicia</taxon>
    </lineage>
</organism>
<feature type="transmembrane region" description="Helical" evidence="1">
    <location>
        <begin position="124"/>
        <end position="141"/>
    </location>
</feature>
<feature type="transmembrane region" description="Helical" evidence="1">
    <location>
        <begin position="31"/>
        <end position="51"/>
    </location>
</feature>
<sequence>MKVNLFYLGLTLIALLVECLVHDLIEPVAASFWSNNLRIISSLILAAWYYQMQKSSFYTPEKWMLVSILLPIVISLTMYLMLEKYAIIINITVNLTMLGILIYCFKKLGAKINFKDSNDTFNKIFPAFFIFPFVFYFFVLYNALSGIYAIIVFIYVLIFSYTGILSVFLPINENKRLFIIIGITLLVVANIMNAYHTFLEKVPWGYPVIRTITVISRGMIIYGMARAIKYVEKSNQQPLRHVKV</sequence>
<protein>
    <submittedName>
        <fullName evidence="2">Uncharacterized protein</fullName>
    </submittedName>
</protein>